<dbReference type="EMBL" id="UZAH01037817">
    <property type="protein sequence ID" value="VDP50920.1"/>
    <property type="molecule type" value="Genomic_DNA"/>
</dbReference>
<evidence type="ECO:0000313" key="5">
    <source>
        <dbReference type="WBParaSite" id="HPBE_0002538501-mRNA-1"/>
    </source>
</evidence>
<evidence type="ECO:0000256" key="2">
    <source>
        <dbReference type="SAM" id="MobiDB-lite"/>
    </source>
</evidence>
<sequence length="169" mass="18427">MDAVPGGEPIVSDRGCYDGGNTAELDDVAGGGGVGGGILAVVQRSPGRKYQESAVVEKWVQVVLKSLECNSRVDGVEQLAELSEMRDELRRLIEEHGESVRAQQSELAELQELKRILTEQQREQLHMRRAMATLENAVPEPAGQSKDGGNSREDCEQGDAMRAAKEPKR</sequence>
<gene>
    <name evidence="3" type="ORF">HPBE_LOCUS25384</name>
</gene>
<organism evidence="4 5">
    <name type="scientific">Heligmosomoides polygyrus</name>
    <name type="common">Parasitic roundworm</name>
    <dbReference type="NCBI Taxonomy" id="6339"/>
    <lineage>
        <taxon>Eukaryota</taxon>
        <taxon>Metazoa</taxon>
        <taxon>Ecdysozoa</taxon>
        <taxon>Nematoda</taxon>
        <taxon>Chromadorea</taxon>
        <taxon>Rhabditida</taxon>
        <taxon>Rhabditina</taxon>
        <taxon>Rhabditomorpha</taxon>
        <taxon>Strongyloidea</taxon>
        <taxon>Heligmosomidae</taxon>
        <taxon>Heligmosomoides</taxon>
    </lineage>
</organism>
<reference evidence="3 4" key="1">
    <citation type="submission" date="2018-11" db="EMBL/GenBank/DDBJ databases">
        <authorList>
            <consortium name="Pathogen Informatics"/>
        </authorList>
    </citation>
    <scope>NUCLEOTIDE SEQUENCE [LARGE SCALE GENOMIC DNA]</scope>
</reference>
<name>A0A183GRR5_HELPZ</name>
<accession>A0A3P8E713</accession>
<protein>
    <submittedName>
        <fullName evidence="5">BMERB domain-containing protein</fullName>
    </submittedName>
</protein>
<evidence type="ECO:0000256" key="1">
    <source>
        <dbReference type="SAM" id="Coils"/>
    </source>
</evidence>
<dbReference type="WBParaSite" id="HPBE_0002538501-mRNA-1">
    <property type="protein sequence ID" value="HPBE_0002538501-mRNA-1"/>
    <property type="gene ID" value="HPBE_0002538501"/>
</dbReference>
<accession>A0A183GRR5</accession>
<keyword evidence="4" id="KW-1185">Reference proteome</keyword>
<keyword evidence="1" id="KW-0175">Coiled coil</keyword>
<evidence type="ECO:0000313" key="3">
    <source>
        <dbReference type="EMBL" id="VDP50920.1"/>
    </source>
</evidence>
<reference evidence="5" key="2">
    <citation type="submission" date="2019-09" db="UniProtKB">
        <authorList>
            <consortium name="WormBaseParasite"/>
        </authorList>
    </citation>
    <scope>IDENTIFICATION</scope>
</reference>
<evidence type="ECO:0000313" key="4">
    <source>
        <dbReference type="Proteomes" id="UP000050761"/>
    </source>
</evidence>
<feature type="region of interest" description="Disordered" evidence="2">
    <location>
        <begin position="1"/>
        <end position="25"/>
    </location>
</feature>
<proteinExistence type="predicted"/>
<dbReference type="Proteomes" id="UP000050761">
    <property type="component" value="Unassembled WGS sequence"/>
</dbReference>
<feature type="coiled-coil region" evidence="1">
    <location>
        <begin position="75"/>
        <end position="123"/>
    </location>
</feature>
<feature type="region of interest" description="Disordered" evidence="2">
    <location>
        <begin position="130"/>
        <end position="169"/>
    </location>
</feature>
<dbReference type="AlphaFoldDB" id="A0A183GRR5"/>